<dbReference type="SMART" id="SM00338">
    <property type="entry name" value="BRLZ"/>
    <property type="match status" value="1"/>
</dbReference>
<dbReference type="PROSITE" id="PS00036">
    <property type="entry name" value="BZIP_BASIC"/>
    <property type="match status" value="1"/>
</dbReference>
<accession>A0AAW0CR54</accession>
<comment type="caution">
    <text evidence="9">The sequence shown here is derived from an EMBL/GenBank/DDBJ whole genome shotgun (WGS) entry which is preliminary data.</text>
</comment>
<keyword evidence="1" id="KW-0832">Ubl conjugation</keyword>
<dbReference type="Proteomes" id="UP001383192">
    <property type="component" value="Unassembled WGS sequence"/>
</dbReference>
<dbReference type="GO" id="GO:0000977">
    <property type="term" value="F:RNA polymerase II transcription regulatory region sequence-specific DNA binding"/>
    <property type="evidence" value="ECO:0007669"/>
    <property type="project" value="TreeGrafter"/>
</dbReference>
<dbReference type="PANTHER" id="PTHR46542">
    <property type="entry name" value="X-BOX BINDING PROTEIN 1"/>
    <property type="match status" value="1"/>
</dbReference>
<evidence type="ECO:0000256" key="4">
    <source>
        <dbReference type="ARBA" id="ARBA00023163"/>
    </source>
</evidence>
<feature type="region of interest" description="Disordered" evidence="7">
    <location>
        <begin position="122"/>
        <end position="208"/>
    </location>
</feature>
<keyword evidence="10" id="KW-1185">Reference proteome</keyword>
<feature type="region of interest" description="Disordered" evidence="7">
    <location>
        <begin position="70"/>
        <end position="101"/>
    </location>
</feature>
<proteinExistence type="predicted"/>
<gene>
    <name evidence="9" type="ORF">VNI00_009384</name>
</gene>
<feature type="domain" description="BZIP" evidence="8">
    <location>
        <begin position="33"/>
        <end position="76"/>
    </location>
</feature>
<keyword evidence="5" id="KW-0539">Nucleus</keyword>
<evidence type="ECO:0000259" key="8">
    <source>
        <dbReference type="PROSITE" id="PS50217"/>
    </source>
</evidence>
<feature type="compositionally biased region" description="Low complexity" evidence="7">
    <location>
        <begin position="161"/>
        <end position="205"/>
    </location>
</feature>
<dbReference type="InterPro" id="IPR046347">
    <property type="entry name" value="bZIP_sf"/>
</dbReference>
<evidence type="ECO:0000256" key="7">
    <source>
        <dbReference type="SAM" id="MobiDB-lite"/>
    </source>
</evidence>
<feature type="compositionally biased region" description="Polar residues" evidence="7">
    <location>
        <begin position="142"/>
        <end position="160"/>
    </location>
</feature>
<dbReference type="EMBL" id="JAYKXP010000034">
    <property type="protein sequence ID" value="KAK7041514.1"/>
    <property type="molecule type" value="Genomic_DNA"/>
</dbReference>
<keyword evidence="3" id="KW-0238">DNA-binding</keyword>
<dbReference type="GO" id="GO:0000981">
    <property type="term" value="F:DNA-binding transcription factor activity, RNA polymerase II-specific"/>
    <property type="evidence" value="ECO:0007669"/>
    <property type="project" value="TreeGrafter"/>
</dbReference>
<evidence type="ECO:0000256" key="2">
    <source>
        <dbReference type="ARBA" id="ARBA00023015"/>
    </source>
</evidence>
<evidence type="ECO:0000313" key="10">
    <source>
        <dbReference type="Proteomes" id="UP001383192"/>
    </source>
</evidence>
<dbReference type="Gene3D" id="1.20.5.170">
    <property type="match status" value="1"/>
</dbReference>
<name>A0AAW0CR54_9AGAR</name>
<dbReference type="InterPro" id="IPR004827">
    <property type="entry name" value="bZIP"/>
</dbReference>
<keyword evidence="2" id="KW-0805">Transcription regulation</keyword>
<evidence type="ECO:0000313" key="9">
    <source>
        <dbReference type="EMBL" id="KAK7041514.1"/>
    </source>
</evidence>
<organism evidence="9 10">
    <name type="scientific">Paramarasmius palmivorus</name>
    <dbReference type="NCBI Taxonomy" id="297713"/>
    <lineage>
        <taxon>Eukaryota</taxon>
        <taxon>Fungi</taxon>
        <taxon>Dikarya</taxon>
        <taxon>Basidiomycota</taxon>
        <taxon>Agaricomycotina</taxon>
        <taxon>Agaricomycetes</taxon>
        <taxon>Agaricomycetidae</taxon>
        <taxon>Agaricales</taxon>
        <taxon>Marasmiineae</taxon>
        <taxon>Marasmiaceae</taxon>
        <taxon>Paramarasmius</taxon>
    </lineage>
</organism>
<feature type="compositionally biased region" description="Basic and acidic residues" evidence="7">
    <location>
        <begin position="88"/>
        <end position="99"/>
    </location>
</feature>
<dbReference type="AlphaFoldDB" id="A0AAW0CR54"/>
<dbReference type="PANTHER" id="PTHR46542:SF1">
    <property type="entry name" value="X-BOX BINDING PROTEIN 1"/>
    <property type="match status" value="1"/>
</dbReference>
<evidence type="ECO:0000256" key="1">
    <source>
        <dbReference type="ARBA" id="ARBA00022843"/>
    </source>
</evidence>
<dbReference type="SUPFAM" id="SSF57959">
    <property type="entry name" value="Leucine zipper domain"/>
    <property type="match status" value="1"/>
</dbReference>
<feature type="region of interest" description="Disordered" evidence="7">
    <location>
        <begin position="1"/>
        <end position="55"/>
    </location>
</feature>
<feature type="compositionally biased region" description="Low complexity" evidence="7">
    <location>
        <begin position="130"/>
        <end position="141"/>
    </location>
</feature>
<dbReference type="GO" id="GO:0005634">
    <property type="term" value="C:nucleus"/>
    <property type="evidence" value="ECO:0007669"/>
    <property type="project" value="TreeGrafter"/>
</dbReference>
<reference evidence="9 10" key="1">
    <citation type="submission" date="2024-01" db="EMBL/GenBank/DDBJ databases">
        <title>A draft genome for a cacao thread blight-causing isolate of Paramarasmius palmivorus.</title>
        <authorList>
            <person name="Baruah I.K."/>
            <person name="Bukari Y."/>
            <person name="Amoako-Attah I."/>
            <person name="Meinhardt L.W."/>
            <person name="Bailey B.A."/>
            <person name="Cohen S.P."/>
        </authorList>
    </citation>
    <scope>NUCLEOTIDE SEQUENCE [LARGE SCALE GENOMIC DNA]</scope>
    <source>
        <strain evidence="9 10">GH-12</strain>
    </source>
</reference>
<evidence type="ECO:0000256" key="3">
    <source>
        <dbReference type="ARBA" id="ARBA00023125"/>
    </source>
</evidence>
<sequence>MSSHKSERSPSPSYSSPEPGPSRKRPRSEISSGNRKEARAHRNRIAAQNSRDRKKAQFAYLEQRVAELEEENRRLRAGSTPSEPQQDNAKDRENQELKARIATLERGLEAVVKAFSVHGAPSTFTAEAPSTSISSNPSSHSATLNPVDTSAPTTASHPVESSSSATPTHTTSFSPTPSHTSDIPQFTFTTSTSSTPLRSESQSQSTRHLARMATIPPPGELELDSTYRSDGAAYFPAQDFISVDDPTMEAFFREILCDSRSTSPSTEARSKSVSALDLLHSSGQTQGAKTTAPAGSQEMKQGTEVDMLGMGMDMASLEGFGVGLGIDMSTEGTSGLVTNETIVSTSGGFTATWLGKYDDGQDLDYNALLQGLESIPVLQSDSSAASVTPLDLGSSGVQVA</sequence>
<evidence type="ECO:0000256" key="5">
    <source>
        <dbReference type="ARBA" id="ARBA00023242"/>
    </source>
</evidence>
<keyword evidence="4" id="KW-0804">Transcription</keyword>
<dbReference type="PROSITE" id="PS50217">
    <property type="entry name" value="BZIP"/>
    <property type="match status" value="1"/>
</dbReference>
<dbReference type="CDD" id="cd14812">
    <property type="entry name" value="bZIP_u3"/>
    <property type="match status" value="1"/>
</dbReference>
<evidence type="ECO:0000256" key="6">
    <source>
        <dbReference type="ARBA" id="ARBA00040165"/>
    </source>
</evidence>
<protein>
    <recommendedName>
        <fullName evidence="6">X-box-binding protein 1</fullName>
    </recommendedName>
</protein>
<dbReference type="InterPro" id="IPR052470">
    <property type="entry name" value="ER_Stress-Reg_TF"/>
</dbReference>
<dbReference type="Pfam" id="PF00170">
    <property type="entry name" value="bZIP_1"/>
    <property type="match status" value="1"/>
</dbReference>